<evidence type="ECO:0000256" key="2">
    <source>
        <dbReference type="SAM" id="Phobius"/>
    </source>
</evidence>
<dbReference type="KEGG" id="smam:Mal15_55130"/>
<dbReference type="Proteomes" id="UP000321353">
    <property type="component" value="Chromosome"/>
</dbReference>
<dbReference type="InterPro" id="IPR012373">
    <property type="entry name" value="Ferrdict_sens_TM"/>
</dbReference>
<evidence type="ECO:0000313" key="4">
    <source>
        <dbReference type="EMBL" id="QEG01437.1"/>
    </source>
</evidence>
<dbReference type="GO" id="GO:0016989">
    <property type="term" value="F:sigma factor antagonist activity"/>
    <property type="evidence" value="ECO:0007669"/>
    <property type="project" value="TreeGrafter"/>
</dbReference>
<evidence type="ECO:0000313" key="5">
    <source>
        <dbReference type="Proteomes" id="UP000321353"/>
    </source>
</evidence>
<feature type="region of interest" description="Disordered" evidence="1">
    <location>
        <begin position="447"/>
        <end position="470"/>
    </location>
</feature>
<keyword evidence="2" id="KW-0812">Transmembrane</keyword>
<dbReference type="Gene3D" id="2.60.120.1440">
    <property type="match status" value="1"/>
</dbReference>
<proteinExistence type="predicted"/>
<sequence>MSDQERYKRLRDACLDGSATEAEMKQFSELLSTSEEFLDDYLEHAQQDATLQWYGFSKHLVQSDDPIESPRIWRGNRLAIALAASLLLILTTAWVYRSTSSPVAVARIESASNCKWGMSTVPTSFDSDLPAGRLRLISGVAKLKFPNVSVTLEGPVDMEILSRDRCRLHSGRVVGWVEPGGEGFVVETPCAEIVDRGTKFGVTVSDSGNAQLDVIDGKVDIRHLSTGRTITARGASSIQATQQEIEVVGNKVRPNQTPEASASPRRVSYISTSDGVGDEAYITQGEQLEGNDFPRPDNTLLVKHADGEPHWERKTILRFDLSKLDDAEILHAHLRLDGVATGMGYASLVPDATFAIYGLLEEYETNWDSDTLSWELFDGVYKDSDELDDEKVVLLGHLLIPQSQPEGRFILDDPRLARFLVQDSDSTVTLIVERITSGTAGPSYVHGFASRTHPTASPPTLRVETNRTAN</sequence>
<keyword evidence="5" id="KW-1185">Reference proteome</keyword>
<dbReference type="EMBL" id="CP036264">
    <property type="protein sequence ID" value="QEG01437.1"/>
    <property type="molecule type" value="Genomic_DNA"/>
</dbReference>
<dbReference type="Pfam" id="PF04773">
    <property type="entry name" value="FecR"/>
    <property type="match status" value="1"/>
</dbReference>
<feature type="transmembrane region" description="Helical" evidence="2">
    <location>
        <begin position="78"/>
        <end position="96"/>
    </location>
</feature>
<evidence type="ECO:0000259" key="3">
    <source>
        <dbReference type="Pfam" id="PF04773"/>
    </source>
</evidence>
<dbReference type="RefSeq" id="WP_147870516.1">
    <property type="nucleotide sequence ID" value="NZ_CP036264.1"/>
</dbReference>
<dbReference type="PANTHER" id="PTHR30273">
    <property type="entry name" value="PERIPLASMIC SIGNAL SENSOR AND SIGMA FACTOR ACTIVATOR FECR-RELATED"/>
    <property type="match status" value="1"/>
</dbReference>
<accession>A0A5B9MND3</accession>
<name>A0A5B9MND3_9BACT</name>
<dbReference type="InterPro" id="IPR006860">
    <property type="entry name" value="FecR"/>
</dbReference>
<organism evidence="4 5">
    <name type="scientific">Stieleria maiorica</name>
    <dbReference type="NCBI Taxonomy" id="2795974"/>
    <lineage>
        <taxon>Bacteria</taxon>
        <taxon>Pseudomonadati</taxon>
        <taxon>Planctomycetota</taxon>
        <taxon>Planctomycetia</taxon>
        <taxon>Pirellulales</taxon>
        <taxon>Pirellulaceae</taxon>
        <taxon>Stieleria</taxon>
    </lineage>
</organism>
<dbReference type="AlphaFoldDB" id="A0A5B9MND3"/>
<dbReference type="PANTHER" id="PTHR30273:SF2">
    <property type="entry name" value="PROTEIN FECR"/>
    <property type="match status" value="1"/>
</dbReference>
<evidence type="ECO:0000256" key="1">
    <source>
        <dbReference type="SAM" id="MobiDB-lite"/>
    </source>
</evidence>
<gene>
    <name evidence="4" type="ORF">Mal15_55130</name>
</gene>
<feature type="domain" description="FecR protein" evidence="3">
    <location>
        <begin position="165"/>
        <end position="219"/>
    </location>
</feature>
<reference evidence="4 5" key="1">
    <citation type="submission" date="2019-02" db="EMBL/GenBank/DDBJ databases">
        <title>Planctomycetal bacteria perform biofilm scaping via a novel small molecule.</title>
        <authorList>
            <person name="Jeske O."/>
            <person name="Boedeker C."/>
            <person name="Wiegand S."/>
            <person name="Breitling P."/>
            <person name="Kallscheuer N."/>
            <person name="Jogler M."/>
            <person name="Rohde M."/>
            <person name="Petersen J."/>
            <person name="Medema M.H."/>
            <person name="Surup F."/>
            <person name="Jogler C."/>
        </authorList>
    </citation>
    <scope>NUCLEOTIDE SEQUENCE [LARGE SCALE GENOMIC DNA]</scope>
    <source>
        <strain evidence="4 5">Mal15</strain>
    </source>
</reference>
<keyword evidence="2" id="KW-1133">Transmembrane helix</keyword>
<protein>
    <submittedName>
        <fullName evidence="4">FecR protein</fullName>
    </submittedName>
</protein>
<keyword evidence="2" id="KW-0472">Membrane</keyword>